<dbReference type="Proteomes" id="UP000054166">
    <property type="component" value="Unassembled WGS sequence"/>
</dbReference>
<organism evidence="1 2">
    <name type="scientific">Piloderma croceum (strain F 1598)</name>
    <dbReference type="NCBI Taxonomy" id="765440"/>
    <lineage>
        <taxon>Eukaryota</taxon>
        <taxon>Fungi</taxon>
        <taxon>Dikarya</taxon>
        <taxon>Basidiomycota</taxon>
        <taxon>Agaricomycotina</taxon>
        <taxon>Agaricomycetes</taxon>
        <taxon>Agaricomycetidae</taxon>
        <taxon>Atheliales</taxon>
        <taxon>Atheliaceae</taxon>
        <taxon>Piloderma</taxon>
    </lineage>
</organism>
<dbReference type="EMBL" id="KN833070">
    <property type="protein sequence ID" value="KIM73934.1"/>
    <property type="molecule type" value="Genomic_DNA"/>
</dbReference>
<dbReference type="HOGENOM" id="CLU_2794849_0_0_1"/>
<reference evidence="1 2" key="1">
    <citation type="submission" date="2014-04" db="EMBL/GenBank/DDBJ databases">
        <authorList>
            <consortium name="DOE Joint Genome Institute"/>
            <person name="Kuo A."/>
            <person name="Tarkka M."/>
            <person name="Buscot F."/>
            <person name="Kohler A."/>
            <person name="Nagy L.G."/>
            <person name="Floudas D."/>
            <person name="Copeland A."/>
            <person name="Barry K.W."/>
            <person name="Cichocki N."/>
            <person name="Veneault-Fourrey C."/>
            <person name="LaButti K."/>
            <person name="Lindquist E.A."/>
            <person name="Lipzen A."/>
            <person name="Lundell T."/>
            <person name="Morin E."/>
            <person name="Murat C."/>
            <person name="Sun H."/>
            <person name="Tunlid A."/>
            <person name="Henrissat B."/>
            <person name="Grigoriev I.V."/>
            <person name="Hibbett D.S."/>
            <person name="Martin F."/>
            <person name="Nordberg H.P."/>
            <person name="Cantor M.N."/>
            <person name="Hua S.X."/>
        </authorList>
    </citation>
    <scope>NUCLEOTIDE SEQUENCE [LARGE SCALE GENOMIC DNA]</scope>
    <source>
        <strain evidence="1 2">F 1598</strain>
    </source>
</reference>
<gene>
    <name evidence="1" type="ORF">PILCRDRAFT_716390</name>
</gene>
<dbReference type="AlphaFoldDB" id="A0A0C3F188"/>
<protein>
    <submittedName>
        <fullName evidence="1">Uncharacterized protein</fullName>
    </submittedName>
</protein>
<accession>A0A0C3F188</accession>
<keyword evidence="2" id="KW-1185">Reference proteome</keyword>
<reference evidence="2" key="2">
    <citation type="submission" date="2015-01" db="EMBL/GenBank/DDBJ databases">
        <title>Evolutionary Origins and Diversification of the Mycorrhizal Mutualists.</title>
        <authorList>
            <consortium name="DOE Joint Genome Institute"/>
            <consortium name="Mycorrhizal Genomics Consortium"/>
            <person name="Kohler A."/>
            <person name="Kuo A."/>
            <person name="Nagy L.G."/>
            <person name="Floudas D."/>
            <person name="Copeland A."/>
            <person name="Barry K.W."/>
            <person name="Cichocki N."/>
            <person name="Veneault-Fourrey C."/>
            <person name="LaButti K."/>
            <person name="Lindquist E.A."/>
            <person name="Lipzen A."/>
            <person name="Lundell T."/>
            <person name="Morin E."/>
            <person name="Murat C."/>
            <person name="Riley R."/>
            <person name="Ohm R."/>
            <person name="Sun H."/>
            <person name="Tunlid A."/>
            <person name="Henrissat B."/>
            <person name="Grigoriev I.V."/>
            <person name="Hibbett D.S."/>
            <person name="Martin F."/>
        </authorList>
    </citation>
    <scope>NUCLEOTIDE SEQUENCE [LARGE SCALE GENOMIC DNA]</scope>
    <source>
        <strain evidence="2">F 1598</strain>
    </source>
</reference>
<dbReference type="InParanoid" id="A0A0C3F188"/>
<evidence type="ECO:0000313" key="2">
    <source>
        <dbReference type="Proteomes" id="UP000054166"/>
    </source>
</evidence>
<name>A0A0C3F188_PILCF</name>
<evidence type="ECO:0000313" key="1">
    <source>
        <dbReference type="EMBL" id="KIM73934.1"/>
    </source>
</evidence>
<proteinExistence type="predicted"/>
<sequence>MKGDRSRARSGKMHVLHKRCTLLTRGPFMPRKCPHHHTRQDAIHTFASCTLCRCCVFINFLAYFSYIH</sequence>